<dbReference type="InterPro" id="IPR019734">
    <property type="entry name" value="TPR_rpt"/>
</dbReference>
<dbReference type="PANTHER" id="PTHR10098">
    <property type="entry name" value="RAPSYN-RELATED"/>
    <property type="match status" value="1"/>
</dbReference>
<evidence type="ECO:0000313" key="3">
    <source>
        <dbReference type="Proteomes" id="UP000473574"/>
    </source>
</evidence>
<dbReference type="InterPro" id="IPR011990">
    <property type="entry name" value="TPR-like_helical_dom_sf"/>
</dbReference>
<dbReference type="RefSeq" id="WP_163666635.1">
    <property type="nucleotide sequence ID" value="NZ_QZCE01000002.1"/>
</dbReference>
<reference evidence="2 3" key="1">
    <citation type="journal article" date="2020" name="Microb. Ecol.">
        <title>Ecogenomics of the Marine Benthic Filamentous Cyanobacterium Adonisia.</title>
        <authorList>
            <person name="Walter J.M."/>
            <person name="Coutinho F.H."/>
            <person name="Leomil L."/>
            <person name="Hargreaves P.I."/>
            <person name="Campeao M.E."/>
            <person name="Vieira V.V."/>
            <person name="Silva B.S."/>
            <person name="Fistarol G.O."/>
            <person name="Salomon P.S."/>
            <person name="Sawabe T."/>
            <person name="Mino S."/>
            <person name="Hosokawa M."/>
            <person name="Miyashita H."/>
            <person name="Maruyama F."/>
            <person name="van Verk M.C."/>
            <person name="Dutilh B.E."/>
            <person name="Thompson C.C."/>
            <person name="Thompson F.L."/>
        </authorList>
    </citation>
    <scope>NUCLEOTIDE SEQUENCE [LARGE SCALE GENOMIC DNA]</scope>
    <source>
        <strain evidence="2 3">CCMR0082</strain>
    </source>
</reference>
<dbReference type="InterPro" id="IPR024983">
    <property type="entry name" value="CHAT_dom"/>
</dbReference>
<dbReference type="SUPFAM" id="SSF48452">
    <property type="entry name" value="TPR-like"/>
    <property type="match status" value="2"/>
</dbReference>
<dbReference type="EMBL" id="QZCE01000002">
    <property type="protein sequence ID" value="NEZ65503.1"/>
    <property type="molecule type" value="Genomic_DNA"/>
</dbReference>
<dbReference type="Pfam" id="PF12770">
    <property type="entry name" value="CHAT"/>
    <property type="match status" value="1"/>
</dbReference>
<evidence type="ECO:0000313" key="2">
    <source>
        <dbReference type="EMBL" id="NEZ65503.1"/>
    </source>
</evidence>
<accession>A0A6M0SBR1</accession>
<gene>
    <name evidence="2" type="ORF">D0962_22470</name>
</gene>
<comment type="caution">
    <text evidence="2">The sequence shown here is derived from an EMBL/GenBank/DDBJ whole genome shotgun (WGS) entry which is preliminary data.</text>
</comment>
<name>A0A6M0SBR1_9CYAN</name>
<organism evidence="2 3">
    <name type="scientific">Adonisia turfae CCMR0082</name>
    <dbReference type="NCBI Taxonomy" id="2304604"/>
    <lineage>
        <taxon>Bacteria</taxon>
        <taxon>Bacillati</taxon>
        <taxon>Cyanobacteriota</taxon>
        <taxon>Adonisia</taxon>
        <taxon>Adonisia turfae</taxon>
    </lineage>
</organism>
<proteinExistence type="predicted"/>
<dbReference type="AlphaFoldDB" id="A0A6M0SBR1"/>
<evidence type="ECO:0000259" key="1">
    <source>
        <dbReference type="Pfam" id="PF12770"/>
    </source>
</evidence>
<dbReference type="Pfam" id="PF13424">
    <property type="entry name" value="TPR_12"/>
    <property type="match status" value="1"/>
</dbReference>
<dbReference type="Proteomes" id="UP000473574">
    <property type="component" value="Unassembled WGS sequence"/>
</dbReference>
<dbReference type="SMART" id="SM00028">
    <property type="entry name" value="TPR"/>
    <property type="match status" value="5"/>
</dbReference>
<dbReference type="Gene3D" id="1.25.40.10">
    <property type="entry name" value="Tetratricopeptide repeat domain"/>
    <property type="match status" value="3"/>
</dbReference>
<protein>
    <submittedName>
        <fullName evidence="2">CHAT domain-containing protein</fullName>
    </submittedName>
</protein>
<feature type="domain" description="CHAT" evidence="1">
    <location>
        <begin position="594"/>
        <end position="866"/>
    </location>
</feature>
<sequence>MRWCLLIGLISLAITLVTPAVMPTAMDVALGRTNVSLAAASPQELLKKGLAYYEAEHYAQAIQQWQQANLSFKTDPWGQALILSYLSLAQQQLGLLDEASQSLQDSLSLIDPVDLRTISASQAVIYAKVLNTQGKLRWLQGDADVALAHWRSAAQTYGQAGDEAGVAIAQINQARVLQYLGLNHQAKTLLETVYQGIQQQPNNDLKAAGLYNLSSVLRQIGDLDTALSLLQEGISLNTQPSQTSNLFLELGNTEWLLAHRDETIGRQAEAEQHSQSAQAAYQQAIDTNNSPLAQLNLFRLWVERNQIAQAMQLLPQVQQTMKQLPASRSAIHAHIHLAESLMKVQSSLTESSSSVIHTTLQPKEIAKLLSKAIQQARILKDQRAEAYALGQLGTLYEHMQQWADAQHLTQQALLTLETVDAPEIRYRWEWQLGRLRQQQTDRQGAIQGYKSAIRSLQQVRNNLLSVNTNVQFSFRDHVEPVYREYIELLLSDHDEQTQPLEEAIQTVDQLQLAELENYLGCTLDARTVDQVQDDQTAILYPIILSDRIAMIAQLPGKTLYRETLIAKETADTTLLALQANLANPSKTPEVLTDAQTVYDWLIRPLATDLSQASIQTLVFVLDGPLRNIPMAVLYDGEQYVIEKGYAVAIAPRLQIFTPETANPSLRVLMGGVELSQEIKQTQFPAIAKVREELDGISQYVDSSNVLLNESFTHQNLQQQLETGNFSAIHWKTHGVFSSDPDETYVVAYEEQISAQDLNNLIWLGSRGGVHPLELVVLSACETAQGDKRAVLGLAGLAARTGTRSVLSTLWIAQDTPNTQFMIRFYELLTQPGMSIANAVRQAQLSLIHDYGYTTPYIWANYLLIGSWL</sequence>